<feature type="signal peptide" evidence="2">
    <location>
        <begin position="1"/>
        <end position="25"/>
    </location>
</feature>
<dbReference type="RefSeq" id="WP_220228223.1">
    <property type="nucleotide sequence ID" value="NZ_JAICBX010000002.1"/>
</dbReference>
<organism evidence="3 4">
    <name type="scientific">Flavimaribacter sediminis</name>
    <dbReference type="NCBI Taxonomy" id="2865987"/>
    <lineage>
        <taxon>Bacteria</taxon>
        <taxon>Pseudomonadati</taxon>
        <taxon>Pseudomonadota</taxon>
        <taxon>Alphaproteobacteria</taxon>
        <taxon>Hyphomicrobiales</taxon>
        <taxon>Rhizobiaceae</taxon>
        <taxon>Flavimaribacter</taxon>
    </lineage>
</organism>
<proteinExistence type="inferred from homology"/>
<dbReference type="InterPro" id="IPR042100">
    <property type="entry name" value="Bug_dom1"/>
</dbReference>
<dbReference type="AlphaFoldDB" id="A0AAE3D1F5"/>
<name>A0AAE3D1F5_9HYPH</name>
<evidence type="ECO:0000313" key="4">
    <source>
        <dbReference type="Proteomes" id="UP001196509"/>
    </source>
</evidence>
<comment type="caution">
    <text evidence="3">The sequence shown here is derived from an EMBL/GenBank/DDBJ whole genome shotgun (WGS) entry which is preliminary data.</text>
</comment>
<keyword evidence="4" id="KW-1185">Reference proteome</keyword>
<evidence type="ECO:0000256" key="2">
    <source>
        <dbReference type="SAM" id="SignalP"/>
    </source>
</evidence>
<sequence>MNSLKFSSICAAIGAVLVASGPALAEFPEKPITLIVPWSAGGSTDQTARALSEAASKELGQPIVVVNKPGASTTLGMAELASAEPDGYTIGTLSTTTYMAQITRDDVPYSMMEDFSFISYYGDNLIGVVALSDKPWNSLEELIAASKEKGLNFGTGGVNTTQHLTTEAVKKDSGAGLTHIPYRGSAESLPALLGGHVDFITETSVWAPYVDSGEVKVLAVNLPERAKAFPDVPTLTELGYPTLRSVQGIIGPAGIPEDVRMKLETAFRNALTDPTFVETMGKLRMEIVEMSGPEMHDAIEAEVDKASDLVNSLSN</sequence>
<dbReference type="EMBL" id="JAICBX010000002">
    <property type="protein sequence ID" value="MBW8637523.1"/>
    <property type="molecule type" value="Genomic_DNA"/>
</dbReference>
<dbReference type="SUPFAM" id="SSF53850">
    <property type="entry name" value="Periplasmic binding protein-like II"/>
    <property type="match status" value="1"/>
</dbReference>
<accession>A0AAE3D1F5</accession>
<dbReference type="PANTHER" id="PTHR42928">
    <property type="entry name" value="TRICARBOXYLATE-BINDING PROTEIN"/>
    <property type="match status" value="1"/>
</dbReference>
<dbReference type="InterPro" id="IPR005064">
    <property type="entry name" value="BUG"/>
</dbReference>
<dbReference type="PANTHER" id="PTHR42928:SF5">
    <property type="entry name" value="BLR1237 PROTEIN"/>
    <property type="match status" value="1"/>
</dbReference>
<keyword evidence="2" id="KW-0732">Signal</keyword>
<dbReference type="CDD" id="cd07012">
    <property type="entry name" value="PBP2_Bug_TTT"/>
    <property type="match status" value="1"/>
</dbReference>
<evidence type="ECO:0000256" key="1">
    <source>
        <dbReference type="ARBA" id="ARBA00006987"/>
    </source>
</evidence>
<evidence type="ECO:0000313" key="3">
    <source>
        <dbReference type="EMBL" id="MBW8637523.1"/>
    </source>
</evidence>
<dbReference type="Gene3D" id="3.40.190.150">
    <property type="entry name" value="Bordetella uptake gene, domain 1"/>
    <property type="match status" value="1"/>
</dbReference>
<gene>
    <name evidence="3" type="ORF">K1W69_10015</name>
</gene>
<dbReference type="Pfam" id="PF03401">
    <property type="entry name" value="TctC"/>
    <property type="match status" value="1"/>
</dbReference>
<dbReference type="Proteomes" id="UP001196509">
    <property type="component" value="Unassembled WGS sequence"/>
</dbReference>
<dbReference type="Gene3D" id="3.40.190.10">
    <property type="entry name" value="Periplasmic binding protein-like II"/>
    <property type="match status" value="1"/>
</dbReference>
<protein>
    <submittedName>
        <fullName evidence="3">Tripartite tricarboxylate transporter substrate binding protein</fullName>
    </submittedName>
</protein>
<comment type="similarity">
    <text evidence="1">Belongs to the UPF0065 (bug) family.</text>
</comment>
<dbReference type="PIRSF" id="PIRSF017082">
    <property type="entry name" value="YflP"/>
    <property type="match status" value="1"/>
</dbReference>
<feature type="chain" id="PRO_5042037979" evidence="2">
    <location>
        <begin position="26"/>
        <end position="315"/>
    </location>
</feature>
<reference evidence="3" key="1">
    <citation type="submission" date="2021-08" db="EMBL/GenBank/DDBJ databases">
        <title>Hoeflea bacterium WL0058 sp. nov., isolated from the sediment.</title>
        <authorList>
            <person name="Wang L."/>
            <person name="Zhang D."/>
        </authorList>
    </citation>
    <scope>NUCLEOTIDE SEQUENCE</scope>
    <source>
        <strain evidence="3">WL0058</strain>
    </source>
</reference>